<accession>A0A368XDJ1</accession>
<dbReference type="AlphaFoldDB" id="A0A368XDJ1"/>
<evidence type="ECO:0000313" key="2">
    <source>
        <dbReference type="Proteomes" id="UP000252884"/>
    </source>
</evidence>
<dbReference type="EMBL" id="QPJK01000012">
    <property type="protein sequence ID" value="RCW65729.1"/>
    <property type="molecule type" value="Genomic_DNA"/>
</dbReference>
<dbReference type="OrthoDB" id="8900444at2"/>
<keyword evidence="2" id="KW-1185">Reference proteome</keyword>
<dbReference type="Proteomes" id="UP000252884">
    <property type="component" value="Unassembled WGS sequence"/>
</dbReference>
<gene>
    <name evidence="1" type="ORF">DES41_112180</name>
</gene>
<organism evidence="1 2">
    <name type="scientific">Pseudorhodoferax soli</name>
    <dbReference type="NCBI Taxonomy" id="545864"/>
    <lineage>
        <taxon>Bacteria</taxon>
        <taxon>Pseudomonadati</taxon>
        <taxon>Pseudomonadota</taxon>
        <taxon>Betaproteobacteria</taxon>
        <taxon>Burkholderiales</taxon>
        <taxon>Comamonadaceae</taxon>
    </lineage>
</organism>
<comment type="caution">
    <text evidence="1">The sequence shown here is derived from an EMBL/GenBank/DDBJ whole genome shotgun (WGS) entry which is preliminary data.</text>
</comment>
<dbReference type="InterPro" id="IPR025612">
    <property type="entry name" value="YqjK"/>
</dbReference>
<evidence type="ECO:0000313" key="1">
    <source>
        <dbReference type="EMBL" id="RCW65729.1"/>
    </source>
</evidence>
<reference evidence="1 2" key="1">
    <citation type="submission" date="2018-07" db="EMBL/GenBank/DDBJ databases">
        <title>Genomic Encyclopedia of Type Strains, Phase IV (KMG-IV): sequencing the most valuable type-strain genomes for metagenomic binning, comparative biology and taxonomic classification.</title>
        <authorList>
            <person name="Goeker M."/>
        </authorList>
    </citation>
    <scope>NUCLEOTIDE SEQUENCE [LARGE SCALE GENOMIC DNA]</scope>
    <source>
        <strain evidence="1 2">DSM 21634</strain>
    </source>
</reference>
<sequence length="111" mass="12935">MRRRKNLAELERERGRLLERIGVQRSQLPAQFAPVAHLLQFSERVAQTVQSARTFVRGHPWAMGAIGAVLVLRRPRSLGRWMKRGLLVWRTWRTARNFAQALQRQLNRPSG</sequence>
<name>A0A368XDJ1_9BURK</name>
<dbReference type="RefSeq" id="WP_114471814.1">
    <property type="nucleotide sequence ID" value="NZ_QPJK01000012.1"/>
</dbReference>
<dbReference type="Pfam" id="PF13997">
    <property type="entry name" value="YqjK"/>
    <property type="match status" value="1"/>
</dbReference>
<protein>
    <submittedName>
        <fullName evidence="1">YqjK-like protein</fullName>
    </submittedName>
</protein>
<proteinExistence type="predicted"/>